<dbReference type="NCBIfam" id="TIGR00246">
    <property type="entry name" value="tRNA_RlmH_YbeA"/>
    <property type="match status" value="1"/>
</dbReference>
<dbReference type="PATRIC" id="fig|1423745.4.peg.1040"/>
<feature type="binding site" evidence="6">
    <location>
        <begin position="127"/>
        <end position="132"/>
    </location>
    <ligand>
        <name>S-adenosyl-L-methionine</name>
        <dbReference type="ChEBI" id="CHEBI:59789"/>
    </ligand>
</feature>
<evidence type="ECO:0000256" key="5">
    <source>
        <dbReference type="ARBA" id="ARBA00038303"/>
    </source>
</evidence>
<comment type="subcellular location">
    <subcellularLocation>
        <location evidence="6">Cytoplasm</location>
    </subcellularLocation>
</comment>
<comment type="function">
    <text evidence="6">Specifically methylates the pseudouridine at position 1915 (m3Psi1915) in 23S rRNA.</text>
</comment>
<feature type="binding site" evidence="6">
    <location>
        <position position="108"/>
    </location>
    <ligand>
        <name>S-adenosyl-L-methionine</name>
        <dbReference type="ChEBI" id="CHEBI:59789"/>
    </ligand>
</feature>
<organism evidence="7 8">
    <name type="scientific">Fructilactobacillus florum DSM 22689 = JCM 16035</name>
    <dbReference type="NCBI Taxonomy" id="1423745"/>
    <lineage>
        <taxon>Bacteria</taxon>
        <taxon>Bacillati</taxon>
        <taxon>Bacillota</taxon>
        <taxon>Bacilli</taxon>
        <taxon>Lactobacillales</taxon>
        <taxon>Lactobacillaceae</taxon>
        <taxon>Fructilactobacillus</taxon>
    </lineage>
</organism>
<dbReference type="CDD" id="cd18081">
    <property type="entry name" value="RlmH-like"/>
    <property type="match status" value="1"/>
</dbReference>
<dbReference type="InterPro" id="IPR029026">
    <property type="entry name" value="tRNA_m1G_MTases_N"/>
</dbReference>
<dbReference type="STRING" id="1423745.GCA_001311215_01132"/>
<keyword evidence="4 6" id="KW-0949">S-adenosyl-L-methionine</keyword>
<sequence>MNIKLAVVGKIREKYFQAAIQEYQKRMGRFCDFQIMQVPDQKAPENLSAAEKQQVMEQEGIRLLTKIKPRDYVIALAIKGKQYSSEELAATIKNLTTYGHSDLTFVIGGSLGLAPAVLQRADATLSFGAMTLPHQLMRVVLCEQLYRTFMINQHRPYHK</sequence>
<dbReference type="Gene3D" id="3.40.1280.10">
    <property type="match status" value="1"/>
</dbReference>
<dbReference type="EMBL" id="AYZI01000006">
    <property type="protein sequence ID" value="KRM91258.1"/>
    <property type="molecule type" value="Genomic_DNA"/>
</dbReference>
<keyword evidence="1 6" id="KW-0698">rRNA processing</keyword>
<keyword evidence="6" id="KW-0963">Cytoplasm</keyword>
<evidence type="ECO:0000256" key="1">
    <source>
        <dbReference type="ARBA" id="ARBA00022552"/>
    </source>
</evidence>
<dbReference type="InterPro" id="IPR029028">
    <property type="entry name" value="Alpha/beta_knot_MTases"/>
</dbReference>
<keyword evidence="3 6" id="KW-0808">Transferase</keyword>
<evidence type="ECO:0000256" key="2">
    <source>
        <dbReference type="ARBA" id="ARBA00022603"/>
    </source>
</evidence>
<evidence type="ECO:0000256" key="3">
    <source>
        <dbReference type="ARBA" id="ARBA00022679"/>
    </source>
</evidence>
<accession>A0A0R2CIZ7</accession>
<dbReference type="RefSeq" id="WP_054690496.1">
    <property type="nucleotide sequence ID" value="NZ_AYZI01000006.1"/>
</dbReference>
<dbReference type="NCBIfam" id="NF000985">
    <property type="entry name" value="PRK00103.1-3"/>
    <property type="match status" value="1"/>
</dbReference>
<evidence type="ECO:0000256" key="4">
    <source>
        <dbReference type="ARBA" id="ARBA00022691"/>
    </source>
</evidence>
<comment type="subunit">
    <text evidence="6">Homodimer.</text>
</comment>
<comment type="similarity">
    <text evidence="5 6">Belongs to the RNA methyltransferase RlmH family.</text>
</comment>
<dbReference type="PANTHER" id="PTHR33603:SF1">
    <property type="entry name" value="RIBOSOMAL RNA LARGE SUBUNIT METHYLTRANSFERASE H"/>
    <property type="match status" value="1"/>
</dbReference>
<gene>
    <name evidence="6" type="primary">rlmH</name>
    <name evidence="7" type="ORF">FC87_GL000978</name>
</gene>
<dbReference type="AlphaFoldDB" id="A0A0R2CIZ7"/>
<dbReference type="InterPro" id="IPR003742">
    <property type="entry name" value="RlmH-like"/>
</dbReference>
<feature type="binding site" evidence="6">
    <location>
        <position position="76"/>
    </location>
    <ligand>
        <name>S-adenosyl-L-methionine</name>
        <dbReference type="ChEBI" id="CHEBI:59789"/>
    </ligand>
</feature>
<dbReference type="GO" id="GO:0005737">
    <property type="term" value="C:cytoplasm"/>
    <property type="evidence" value="ECO:0007669"/>
    <property type="project" value="UniProtKB-SubCell"/>
</dbReference>
<dbReference type="PIRSF" id="PIRSF004505">
    <property type="entry name" value="MT_bac"/>
    <property type="match status" value="1"/>
</dbReference>
<dbReference type="HAMAP" id="MF_00658">
    <property type="entry name" value="23SrRNA_methyltr_H"/>
    <property type="match status" value="1"/>
</dbReference>
<comment type="catalytic activity">
    <reaction evidence="6">
        <text>pseudouridine(1915) in 23S rRNA + S-adenosyl-L-methionine = N(3)-methylpseudouridine(1915) in 23S rRNA + S-adenosyl-L-homocysteine + H(+)</text>
        <dbReference type="Rhea" id="RHEA:42752"/>
        <dbReference type="Rhea" id="RHEA-COMP:10221"/>
        <dbReference type="Rhea" id="RHEA-COMP:10222"/>
        <dbReference type="ChEBI" id="CHEBI:15378"/>
        <dbReference type="ChEBI" id="CHEBI:57856"/>
        <dbReference type="ChEBI" id="CHEBI:59789"/>
        <dbReference type="ChEBI" id="CHEBI:65314"/>
        <dbReference type="ChEBI" id="CHEBI:74486"/>
        <dbReference type="EC" id="2.1.1.177"/>
    </reaction>
</comment>
<proteinExistence type="inferred from homology"/>
<keyword evidence="2 6" id="KW-0489">Methyltransferase</keyword>
<dbReference type="PANTHER" id="PTHR33603">
    <property type="entry name" value="METHYLTRANSFERASE"/>
    <property type="match status" value="1"/>
</dbReference>
<reference evidence="7 8" key="1">
    <citation type="journal article" date="2015" name="Genome Announc.">
        <title>Expanding the biotechnology potential of lactobacilli through comparative genomics of 213 strains and associated genera.</title>
        <authorList>
            <person name="Sun Z."/>
            <person name="Harris H.M."/>
            <person name="McCann A."/>
            <person name="Guo C."/>
            <person name="Argimon S."/>
            <person name="Zhang W."/>
            <person name="Yang X."/>
            <person name="Jeffery I.B."/>
            <person name="Cooney J.C."/>
            <person name="Kagawa T.F."/>
            <person name="Liu W."/>
            <person name="Song Y."/>
            <person name="Salvetti E."/>
            <person name="Wrobel A."/>
            <person name="Rasinkangas P."/>
            <person name="Parkhill J."/>
            <person name="Rea M.C."/>
            <person name="O'Sullivan O."/>
            <person name="Ritari J."/>
            <person name="Douillard F.P."/>
            <person name="Paul Ross R."/>
            <person name="Yang R."/>
            <person name="Briner A.E."/>
            <person name="Felis G.E."/>
            <person name="de Vos W.M."/>
            <person name="Barrangou R."/>
            <person name="Klaenhammer T.R."/>
            <person name="Caufield P.W."/>
            <person name="Cui Y."/>
            <person name="Zhang H."/>
            <person name="O'Toole P.W."/>
        </authorList>
    </citation>
    <scope>NUCLEOTIDE SEQUENCE [LARGE SCALE GENOMIC DNA]</scope>
    <source>
        <strain evidence="7 8">DSM 22689</strain>
    </source>
</reference>
<protein>
    <recommendedName>
        <fullName evidence="6">Ribosomal RNA large subunit methyltransferase H</fullName>
        <ecNumber evidence="6">2.1.1.177</ecNumber>
    </recommendedName>
    <alternativeName>
        <fullName evidence="6">23S rRNA (pseudouridine1915-N3)-methyltransferase</fullName>
    </alternativeName>
    <alternativeName>
        <fullName evidence="6">23S rRNA m3Psi1915 methyltransferase</fullName>
    </alternativeName>
    <alternativeName>
        <fullName evidence="6">rRNA (pseudouridine-N3-)-methyltransferase RlmH</fullName>
    </alternativeName>
</protein>
<evidence type="ECO:0000313" key="7">
    <source>
        <dbReference type="EMBL" id="KRM91258.1"/>
    </source>
</evidence>
<evidence type="ECO:0000256" key="6">
    <source>
        <dbReference type="HAMAP-Rule" id="MF_00658"/>
    </source>
</evidence>
<dbReference type="GO" id="GO:0070038">
    <property type="term" value="F:rRNA (pseudouridine-N3-)-methyltransferase activity"/>
    <property type="evidence" value="ECO:0007669"/>
    <property type="project" value="UniProtKB-UniRule"/>
</dbReference>
<dbReference type="EC" id="2.1.1.177" evidence="6"/>
<evidence type="ECO:0000313" key="8">
    <source>
        <dbReference type="Proteomes" id="UP000051586"/>
    </source>
</evidence>
<dbReference type="Proteomes" id="UP000051586">
    <property type="component" value="Unassembled WGS sequence"/>
</dbReference>
<name>A0A0R2CIZ7_9LACO</name>
<comment type="caution">
    <text evidence="7">The sequence shown here is derived from an EMBL/GenBank/DDBJ whole genome shotgun (WGS) entry which is preliminary data.</text>
</comment>
<dbReference type="Pfam" id="PF02590">
    <property type="entry name" value="SPOUT_MTase"/>
    <property type="match status" value="1"/>
</dbReference>
<dbReference type="SUPFAM" id="SSF75217">
    <property type="entry name" value="alpha/beta knot"/>
    <property type="match status" value="1"/>
</dbReference>